<feature type="domain" description="HTH marR-type" evidence="1">
    <location>
        <begin position="11"/>
        <end position="146"/>
    </location>
</feature>
<name>A0ABX0FH58_9BURK</name>
<dbReference type="InterPro" id="IPR000835">
    <property type="entry name" value="HTH_MarR-typ"/>
</dbReference>
<dbReference type="SMART" id="SM00347">
    <property type="entry name" value="HTH_MARR"/>
    <property type="match status" value="1"/>
</dbReference>
<comment type="caution">
    <text evidence="2">The sequence shown here is derived from an EMBL/GenBank/DDBJ whole genome shotgun (WGS) entry which is preliminary data.</text>
</comment>
<evidence type="ECO:0000313" key="2">
    <source>
        <dbReference type="EMBL" id="NGZ83893.1"/>
    </source>
</evidence>
<dbReference type="SUPFAM" id="SSF46785">
    <property type="entry name" value="Winged helix' DNA-binding domain"/>
    <property type="match status" value="1"/>
</dbReference>
<dbReference type="PROSITE" id="PS50995">
    <property type="entry name" value="HTH_MARR_2"/>
    <property type="match status" value="1"/>
</dbReference>
<organism evidence="2 3">
    <name type="scientific">Duganella aceris</name>
    <dbReference type="NCBI Taxonomy" id="2703883"/>
    <lineage>
        <taxon>Bacteria</taxon>
        <taxon>Pseudomonadati</taxon>
        <taxon>Pseudomonadota</taxon>
        <taxon>Betaproteobacteria</taxon>
        <taxon>Burkholderiales</taxon>
        <taxon>Oxalobacteraceae</taxon>
        <taxon>Telluria group</taxon>
        <taxon>Duganella</taxon>
    </lineage>
</organism>
<dbReference type="InterPro" id="IPR039422">
    <property type="entry name" value="MarR/SlyA-like"/>
</dbReference>
<keyword evidence="3" id="KW-1185">Reference proteome</keyword>
<accession>A0ABX0FH58</accession>
<gene>
    <name evidence="2" type="ORF">GW587_06435</name>
</gene>
<dbReference type="Pfam" id="PF12802">
    <property type="entry name" value="MarR_2"/>
    <property type="match status" value="1"/>
</dbReference>
<dbReference type="EMBL" id="JAADJT010000002">
    <property type="protein sequence ID" value="NGZ83893.1"/>
    <property type="molecule type" value="Genomic_DNA"/>
</dbReference>
<sequence>MEDNISPVSASLEFTLRLARAQATLVRRLDQVLGGYHGISFSDFMLLHYLARAPGGRLRRVDLAERQGMTASGVTRTLLPLEKIGLVERQQDPRDARVAYAAITATGRELLNNAVVVADQISKELLRSCPPSQFDDLSSALGLIAGMNASNS</sequence>
<dbReference type="Gene3D" id="1.10.10.10">
    <property type="entry name" value="Winged helix-like DNA-binding domain superfamily/Winged helix DNA-binding domain"/>
    <property type="match status" value="1"/>
</dbReference>
<dbReference type="InterPro" id="IPR036388">
    <property type="entry name" value="WH-like_DNA-bd_sf"/>
</dbReference>
<dbReference type="Proteomes" id="UP000666369">
    <property type="component" value="Unassembled WGS sequence"/>
</dbReference>
<dbReference type="PANTHER" id="PTHR33164">
    <property type="entry name" value="TRANSCRIPTIONAL REGULATOR, MARR FAMILY"/>
    <property type="match status" value="1"/>
</dbReference>
<dbReference type="RefSeq" id="WP_166100069.1">
    <property type="nucleotide sequence ID" value="NZ_JAADJT010000002.1"/>
</dbReference>
<reference evidence="3" key="1">
    <citation type="submission" date="2023-07" db="EMBL/GenBank/DDBJ databases">
        <title>Duganella aceri sp. nov., isolated from tree sap.</title>
        <authorList>
            <person name="Kim I.S."/>
        </authorList>
    </citation>
    <scope>NUCLEOTIDE SEQUENCE [LARGE SCALE GENOMIC DNA]</scope>
    <source>
        <strain evidence="3">SAP-35</strain>
    </source>
</reference>
<dbReference type="PANTHER" id="PTHR33164:SF43">
    <property type="entry name" value="HTH-TYPE TRANSCRIPTIONAL REPRESSOR YETL"/>
    <property type="match status" value="1"/>
</dbReference>
<proteinExistence type="predicted"/>
<dbReference type="InterPro" id="IPR036390">
    <property type="entry name" value="WH_DNA-bd_sf"/>
</dbReference>
<evidence type="ECO:0000313" key="3">
    <source>
        <dbReference type="Proteomes" id="UP000666369"/>
    </source>
</evidence>
<protein>
    <submittedName>
        <fullName evidence="2">MarR family transcriptional regulator</fullName>
    </submittedName>
</protein>
<evidence type="ECO:0000259" key="1">
    <source>
        <dbReference type="PROSITE" id="PS50995"/>
    </source>
</evidence>